<protein>
    <submittedName>
        <fullName evidence="4">Putative protease</fullName>
        <ecNumber evidence="4">3.4.-.-</ecNumber>
    </submittedName>
</protein>
<dbReference type="AlphaFoldDB" id="A0A840QTV0"/>
<keyword evidence="5" id="KW-1185">Reference proteome</keyword>
<dbReference type="InterPro" id="IPR051454">
    <property type="entry name" value="RNA/ubiquinone_mod_enzymes"/>
</dbReference>
<comment type="caution">
    <text evidence="4">The sequence shown here is derived from an EMBL/GenBank/DDBJ whole genome shotgun (WGS) entry which is preliminary data.</text>
</comment>
<evidence type="ECO:0000313" key="5">
    <source>
        <dbReference type="Proteomes" id="UP000551878"/>
    </source>
</evidence>
<organism evidence="4 5">
    <name type="scientific">Texcoconibacillus texcoconensis</name>
    <dbReference type="NCBI Taxonomy" id="1095777"/>
    <lineage>
        <taxon>Bacteria</taxon>
        <taxon>Bacillati</taxon>
        <taxon>Bacillota</taxon>
        <taxon>Bacilli</taxon>
        <taxon>Bacillales</taxon>
        <taxon>Bacillaceae</taxon>
        <taxon>Texcoconibacillus</taxon>
    </lineage>
</organism>
<proteinExistence type="inferred from homology"/>
<comment type="similarity">
    <text evidence="3">Belongs to the peptidase U32 family.</text>
</comment>
<dbReference type="EMBL" id="JACHHB010000017">
    <property type="protein sequence ID" value="MBB5174794.1"/>
    <property type="molecule type" value="Genomic_DNA"/>
</dbReference>
<dbReference type="PANTHER" id="PTHR30217:SF6">
    <property type="entry name" value="TRNA HYDROXYLATION PROTEIN P"/>
    <property type="match status" value="1"/>
</dbReference>
<dbReference type="GO" id="GO:0006508">
    <property type="term" value="P:proteolysis"/>
    <property type="evidence" value="ECO:0007669"/>
    <property type="project" value="UniProtKB-KW"/>
</dbReference>
<reference evidence="4 5" key="1">
    <citation type="submission" date="2020-08" db="EMBL/GenBank/DDBJ databases">
        <title>Genomic Encyclopedia of Type Strains, Phase IV (KMG-IV): sequencing the most valuable type-strain genomes for metagenomic binning, comparative biology and taxonomic classification.</title>
        <authorList>
            <person name="Goeker M."/>
        </authorList>
    </citation>
    <scope>NUCLEOTIDE SEQUENCE [LARGE SCALE GENOMIC DNA]</scope>
    <source>
        <strain evidence="4 5">DSM 24696</strain>
    </source>
</reference>
<dbReference type="EC" id="3.4.-.-" evidence="4"/>
<keyword evidence="1 4" id="KW-0645">Protease</keyword>
<dbReference type="InterPro" id="IPR001539">
    <property type="entry name" value="Peptidase_U32"/>
</dbReference>
<dbReference type="GO" id="GO:0008233">
    <property type="term" value="F:peptidase activity"/>
    <property type="evidence" value="ECO:0007669"/>
    <property type="project" value="UniProtKB-KW"/>
</dbReference>
<keyword evidence="2 4" id="KW-0378">Hydrolase</keyword>
<evidence type="ECO:0000256" key="1">
    <source>
        <dbReference type="ARBA" id="ARBA00022670"/>
    </source>
</evidence>
<evidence type="ECO:0000256" key="2">
    <source>
        <dbReference type="ARBA" id="ARBA00022801"/>
    </source>
</evidence>
<gene>
    <name evidence="4" type="ORF">HNQ41_003017</name>
</gene>
<sequence>MMPRYFNGREIELLAPSGNMDIFKQIVNANCDAIYIGGKSLNMRMIRKGFNFSDEEIVEATQMAHDRGKKLYVTVNSMLNDQEINQAIDYLHFLNNTKVDGIIIQDLGILQLCNEYKLDRFEIHASVMMNVHNIDFVKHLQQSGVSRVVVSREMDLQTAKHLQVETGIETEYFVHGDMCTVNGGNCYYSSLVLGNSSNRGRCFKPCRWAFETKKDGYTYPTEYPLAAKDMNMYEHIPELIESRVQSFKIEGRMRDTDFIVNLVNTYGDAIDRYIADPFSFDRNKKTDELFENRKRDFSTAYAFGNPGLDFINRRYEGTGKFYSTGKMFSTPTEEPSITNDLINDVVSQLSEPESSNPSPTKHRMSVKVKDYEQAKLCMESSVDRIYIPSEVFYPNEMISIDQLEHLRSLNSQTDIFLELPQMMDERQLEMTDQYLETHGHLFKGLLVSNLGAIQKYADRFQLVANYNLNIFNQRAISYYKDFGVEEFTVSIESKRRELGEFIHLSEEPLEIIAHGPLKAMYLDLNLYDNTHVLNPSEKSDNDHVENDQLVLKTEKGENPVYIDQFKKNHLYTAKEFNILPILGAFEKPISFRIEGHAYNADDLREIIDTYQKAIANPSQCDQLFEQLNSTKAGFTLGALSFK</sequence>
<name>A0A840QTV0_9BACI</name>
<dbReference type="Proteomes" id="UP000551878">
    <property type="component" value="Unassembled WGS sequence"/>
</dbReference>
<evidence type="ECO:0000256" key="3">
    <source>
        <dbReference type="ARBA" id="ARBA00038374"/>
    </source>
</evidence>
<evidence type="ECO:0000313" key="4">
    <source>
        <dbReference type="EMBL" id="MBB5174794.1"/>
    </source>
</evidence>
<dbReference type="PANTHER" id="PTHR30217">
    <property type="entry name" value="PEPTIDASE U32 FAMILY"/>
    <property type="match status" value="1"/>
</dbReference>
<dbReference type="Pfam" id="PF01136">
    <property type="entry name" value="Peptidase_U32"/>
    <property type="match status" value="2"/>
</dbReference>
<accession>A0A840QTV0</accession>